<dbReference type="PROSITE" id="PS51444">
    <property type="entry name" value="FH2"/>
    <property type="match status" value="1"/>
</dbReference>
<feature type="compositionally biased region" description="Pro residues" evidence="3">
    <location>
        <begin position="234"/>
        <end position="266"/>
    </location>
</feature>
<evidence type="ECO:0000256" key="1">
    <source>
        <dbReference type="ARBA" id="ARBA00025793"/>
    </source>
</evidence>
<protein>
    <recommendedName>
        <fullName evidence="2">Formin-like protein</fullName>
    </recommendedName>
</protein>
<evidence type="ECO:0000259" key="6">
    <source>
        <dbReference type="PROSITE" id="PS51444"/>
    </source>
</evidence>
<keyword evidence="8" id="KW-1185">Reference proteome</keyword>
<feature type="chain" id="PRO_5040134828" description="Formin-like protein" evidence="5">
    <location>
        <begin position="25"/>
        <end position="789"/>
    </location>
</feature>
<keyword evidence="4" id="KW-0812">Transmembrane</keyword>
<name>A0A9Q0SSU1_9ROSI</name>
<evidence type="ECO:0000256" key="2">
    <source>
        <dbReference type="RuleBase" id="RU361260"/>
    </source>
</evidence>
<dbReference type="Gene3D" id="1.20.58.2220">
    <property type="entry name" value="Formin, FH2 domain"/>
    <property type="match status" value="1"/>
</dbReference>
<keyword evidence="4" id="KW-0472">Membrane</keyword>
<dbReference type="GO" id="GO:0045010">
    <property type="term" value="P:actin nucleation"/>
    <property type="evidence" value="ECO:0007669"/>
    <property type="project" value="InterPro"/>
</dbReference>
<dbReference type="SMART" id="SM00498">
    <property type="entry name" value="FH2"/>
    <property type="match status" value="1"/>
</dbReference>
<evidence type="ECO:0000256" key="4">
    <source>
        <dbReference type="SAM" id="Phobius"/>
    </source>
</evidence>
<dbReference type="GO" id="GO:0051015">
    <property type="term" value="F:actin filament binding"/>
    <property type="evidence" value="ECO:0007669"/>
    <property type="project" value="InterPro"/>
</dbReference>
<feature type="region of interest" description="Disordered" evidence="3">
    <location>
        <begin position="743"/>
        <end position="767"/>
    </location>
</feature>
<feature type="domain" description="FH2" evidence="6">
    <location>
        <begin position="311"/>
        <end position="754"/>
    </location>
</feature>
<keyword evidence="5" id="KW-0732">Signal</keyword>
<feature type="transmembrane region" description="Helical" evidence="4">
    <location>
        <begin position="90"/>
        <end position="113"/>
    </location>
</feature>
<accession>A0A9Q0SSU1</accession>
<feature type="signal peptide" evidence="5">
    <location>
        <begin position="1"/>
        <end position="24"/>
    </location>
</feature>
<dbReference type="Proteomes" id="UP001151752">
    <property type="component" value="Chromosome 15W"/>
</dbReference>
<feature type="region of interest" description="Disordered" evidence="3">
    <location>
        <begin position="201"/>
        <end position="319"/>
    </location>
</feature>
<dbReference type="InterPro" id="IPR042201">
    <property type="entry name" value="FH2_Formin_sf"/>
</dbReference>
<sequence>MMVQPRLRPCLIFFLFFFSSLSHSCCKQNSSQKTEISPAFDSSPAGSVIRSVGYEAVSPDHDREMLMPQLLGPPSQKQAMEESSSSNGKVVTAIVVTAAITLAIAVIFFFIYLNFAKKREKNKIDPSFRREAMATGDEFKSRKVRKFNGQDLLYVRNLDRKPINTFSKVTLNPSYEEEGEEKRVDVIVERFKKYEPQEVLPWEPSSYGTGHGKATEPVLRNREPTALVSETESPKPPRLPSPPRKKIPPPPPPPPPLPPPPTPTKPPIITKKNSAPPPEIGGLISSLKPPAVPRGRLNSKSRKWAPTEGSLRGTSNGHTKLKPLHWDKVTANVDHSMVWDEINDGSLRFDDDLIETLFGYTTANNKTPLRNEVSSSRSSSSPTPVAQVFILEPRKSQNTAIVLKSLAISRKEILDALLEGHGLNTDVLEKLTRISPTQEEAVKIIQYRGNPSKLADAESFLHHILKAVPSAFIRINAMLFRSNYDSEILHLKESLQTLESGCKELRTRGLFLKLLEAILKAGNRMNAGTSRGNAQGFNLTALRKLSDVKSTDGKTTLLHFVVEQVVRSEGRRRVLNRSHSMERSNIQIKISSDLNSDTLTEEERNKEYLLSGLPALRDMIAEFSDVRRAAAVEFDSFINTCSTLTARVTETRQLVVNSGNSEAGGFVMGMKGFLEDCEEELKVVIDEQKRIMEVVKRTTEYYQAGASEQKEANLLQLFVIVKDFLDMVDRVSVDISQKVQKKKVAARTGSSSPPPSPPTSNPVKFPDFRLHLMPDMSRATSWSESDGDF</sequence>
<dbReference type="PANTHER" id="PTHR23213">
    <property type="entry name" value="FORMIN-RELATED"/>
    <property type="match status" value="1"/>
</dbReference>
<dbReference type="AlphaFoldDB" id="A0A9Q0SSU1"/>
<dbReference type="InterPro" id="IPR015425">
    <property type="entry name" value="FH2_Formin"/>
</dbReference>
<reference evidence="7" key="2">
    <citation type="journal article" date="2023" name="Int. J. Mol. Sci.">
        <title>De Novo Assembly and Annotation of 11 Diverse Shrub Willow (Salix) Genomes Reveals Novel Gene Organization in Sex-Linked Regions.</title>
        <authorList>
            <person name="Hyden B."/>
            <person name="Feng K."/>
            <person name="Yates T.B."/>
            <person name="Jawdy S."/>
            <person name="Cereghino C."/>
            <person name="Smart L.B."/>
            <person name="Muchero W."/>
        </authorList>
    </citation>
    <scope>NUCLEOTIDE SEQUENCE</scope>
    <source>
        <tissue evidence="7">Shoot tip</tissue>
    </source>
</reference>
<dbReference type="PANTHER" id="PTHR23213:SF273">
    <property type="entry name" value="FORMIN-LIKE PROTEIN"/>
    <property type="match status" value="1"/>
</dbReference>
<evidence type="ECO:0000313" key="8">
    <source>
        <dbReference type="Proteomes" id="UP001151752"/>
    </source>
</evidence>
<evidence type="ECO:0000256" key="5">
    <source>
        <dbReference type="SAM" id="SignalP"/>
    </source>
</evidence>
<organism evidence="7 8">
    <name type="scientific">Salix koriyanagi</name>
    <dbReference type="NCBI Taxonomy" id="2511006"/>
    <lineage>
        <taxon>Eukaryota</taxon>
        <taxon>Viridiplantae</taxon>
        <taxon>Streptophyta</taxon>
        <taxon>Embryophyta</taxon>
        <taxon>Tracheophyta</taxon>
        <taxon>Spermatophyta</taxon>
        <taxon>Magnoliopsida</taxon>
        <taxon>eudicotyledons</taxon>
        <taxon>Gunneridae</taxon>
        <taxon>Pentapetalae</taxon>
        <taxon>rosids</taxon>
        <taxon>fabids</taxon>
        <taxon>Malpighiales</taxon>
        <taxon>Salicaceae</taxon>
        <taxon>Saliceae</taxon>
        <taxon>Salix</taxon>
    </lineage>
</organism>
<dbReference type="InterPro" id="IPR027643">
    <property type="entry name" value="Formin-like_plant"/>
</dbReference>
<gene>
    <name evidence="7" type="ORF">OIU74_016739</name>
</gene>
<dbReference type="EMBL" id="JAPFFM010000019">
    <property type="protein sequence ID" value="KAJ6688095.1"/>
    <property type="molecule type" value="Genomic_DNA"/>
</dbReference>
<comment type="caution">
    <text evidence="7">The sequence shown here is derived from an EMBL/GenBank/DDBJ whole genome shotgun (WGS) entry which is preliminary data.</text>
</comment>
<dbReference type="Pfam" id="PF02181">
    <property type="entry name" value="FH2"/>
    <property type="match status" value="1"/>
</dbReference>
<evidence type="ECO:0000313" key="7">
    <source>
        <dbReference type="EMBL" id="KAJ6688095.1"/>
    </source>
</evidence>
<keyword evidence="4" id="KW-1133">Transmembrane helix</keyword>
<evidence type="ECO:0000256" key="3">
    <source>
        <dbReference type="SAM" id="MobiDB-lite"/>
    </source>
</evidence>
<dbReference type="SUPFAM" id="SSF101447">
    <property type="entry name" value="Formin homology 2 domain (FH2 domain)"/>
    <property type="match status" value="1"/>
</dbReference>
<comment type="similarity">
    <text evidence="1">Belongs to the formin-like family. Class-I subfamily.</text>
</comment>
<reference evidence="7" key="1">
    <citation type="submission" date="2022-11" db="EMBL/GenBank/DDBJ databases">
        <authorList>
            <person name="Hyden B.L."/>
            <person name="Feng K."/>
            <person name="Yates T."/>
            <person name="Jawdy S."/>
            <person name="Smart L.B."/>
            <person name="Muchero W."/>
        </authorList>
    </citation>
    <scope>NUCLEOTIDE SEQUENCE</scope>
    <source>
        <tissue evidence="7">Shoot tip</tissue>
    </source>
</reference>
<proteinExistence type="inferred from homology"/>